<accession>A0AB39VV48</accession>
<proteinExistence type="predicted"/>
<reference evidence="1" key="1">
    <citation type="submission" date="2024-07" db="EMBL/GenBank/DDBJ databases">
        <authorList>
            <person name="Biller S.J."/>
        </authorList>
    </citation>
    <scope>NUCLEOTIDE SEQUENCE</scope>
    <source>
        <strain evidence="1">WC2420</strain>
    </source>
</reference>
<gene>
    <name evidence="1" type="ORF">AB3G37_05100</name>
</gene>
<dbReference type="EMBL" id="CP165628">
    <property type="protein sequence ID" value="XDU73482.1"/>
    <property type="molecule type" value="Genomic_DNA"/>
</dbReference>
<evidence type="ECO:0000313" key="1">
    <source>
        <dbReference type="EMBL" id="XDU73482.1"/>
    </source>
</evidence>
<sequence length="69" mass="7874">MIVISYPLSDVLTGVFNARITPAILKHCEFTFVEGYRLAFRDDEQNQNLLLIVQLTAKDFADNQEIISN</sequence>
<dbReference type="RefSeq" id="WP_369789904.1">
    <property type="nucleotide sequence ID" value="NZ_CP165628.1"/>
</dbReference>
<protein>
    <submittedName>
        <fullName evidence="1">Uncharacterized protein</fullName>
    </submittedName>
</protein>
<dbReference type="AlphaFoldDB" id="A0AB39VV48"/>
<organism evidence="1">
    <name type="scientific">Rouxiella sp. WC2420</name>
    <dbReference type="NCBI Taxonomy" id="3234145"/>
    <lineage>
        <taxon>Bacteria</taxon>
        <taxon>Pseudomonadati</taxon>
        <taxon>Pseudomonadota</taxon>
        <taxon>Gammaproteobacteria</taxon>
        <taxon>Enterobacterales</taxon>
        <taxon>Yersiniaceae</taxon>
        <taxon>Rouxiella</taxon>
    </lineage>
</organism>
<name>A0AB39VV48_9GAMM</name>